<name>A0A8I2YQW6_9AGAM</name>
<proteinExistence type="predicted"/>
<evidence type="ECO:0000256" key="1">
    <source>
        <dbReference type="SAM" id="Coils"/>
    </source>
</evidence>
<keyword evidence="2" id="KW-0812">Transmembrane</keyword>
<keyword evidence="1" id="KW-0175">Coiled coil</keyword>
<feature type="coiled-coil region" evidence="1">
    <location>
        <begin position="1"/>
        <end position="58"/>
    </location>
</feature>
<sequence length="129" mass="14600">MKVQTAEMERLRNEMKADMDARLYDLIKEHCENLARAIKQHEQELDKELQSAQEAMRVGDDGNQSSLTHIISGRKHQQKGSDAIVTCQAILPTVVIVALHCCVLFPIVNIVPHNIIMYGIAVLRLLQRT</sequence>
<dbReference type="OrthoDB" id="10670185at2759"/>
<organism evidence="3 4">
    <name type="scientific">Boletus reticuloceps</name>
    <dbReference type="NCBI Taxonomy" id="495285"/>
    <lineage>
        <taxon>Eukaryota</taxon>
        <taxon>Fungi</taxon>
        <taxon>Dikarya</taxon>
        <taxon>Basidiomycota</taxon>
        <taxon>Agaricomycotina</taxon>
        <taxon>Agaricomycetes</taxon>
        <taxon>Agaricomycetidae</taxon>
        <taxon>Boletales</taxon>
        <taxon>Boletineae</taxon>
        <taxon>Boletaceae</taxon>
        <taxon>Boletoideae</taxon>
        <taxon>Boletus</taxon>
    </lineage>
</organism>
<evidence type="ECO:0000313" key="4">
    <source>
        <dbReference type="Proteomes" id="UP000683000"/>
    </source>
</evidence>
<evidence type="ECO:0000313" key="3">
    <source>
        <dbReference type="EMBL" id="KAG6376544.1"/>
    </source>
</evidence>
<keyword evidence="2" id="KW-1133">Transmembrane helix</keyword>
<dbReference type="EMBL" id="JAGFBS010000012">
    <property type="protein sequence ID" value="KAG6376544.1"/>
    <property type="molecule type" value="Genomic_DNA"/>
</dbReference>
<keyword evidence="2" id="KW-0472">Membrane</keyword>
<gene>
    <name evidence="3" type="ORF">JVT61DRAFT_2539</name>
</gene>
<dbReference type="AlphaFoldDB" id="A0A8I2YQW6"/>
<reference evidence="3" key="1">
    <citation type="submission" date="2021-03" db="EMBL/GenBank/DDBJ databases">
        <title>Evolutionary innovations through gain and loss of genes in the ectomycorrhizal Boletales.</title>
        <authorList>
            <person name="Wu G."/>
            <person name="Miyauchi S."/>
            <person name="Morin E."/>
            <person name="Yang Z.-L."/>
            <person name="Xu J."/>
            <person name="Martin F.M."/>
        </authorList>
    </citation>
    <scope>NUCLEOTIDE SEQUENCE</scope>
    <source>
        <strain evidence="3">BR01</strain>
    </source>
</reference>
<protein>
    <submittedName>
        <fullName evidence="3">Uncharacterized protein</fullName>
    </submittedName>
</protein>
<evidence type="ECO:0000256" key="2">
    <source>
        <dbReference type="SAM" id="Phobius"/>
    </source>
</evidence>
<comment type="caution">
    <text evidence="3">The sequence shown here is derived from an EMBL/GenBank/DDBJ whole genome shotgun (WGS) entry which is preliminary data.</text>
</comment>
<feature type="transmembrane region" description="Helical" evidence="2">
    <location>
        <begin position="83"/>
        <end position="108"/>
    </location>
</feature>
<dbReference type="Proteomes" id="UP000683000">
    <property type="component" value="Unassembled WGS sequence"/>
</dbReference>
<accession>A0A8I2YQW6</accession>
<keyword evidence="4" id="KW-1185">Reference proteome</keyword>